<accession>A0ABZ3HC63</accession>
<organism evidence="8 9">
    <name type="scientific">Sulfurimonas diazotrophicus</name>
    <dbReference type="NCBI Taxonomy" id="3131939"/>
    <lineage>
        <taxon>Bacteria</taxon>
        <taxon>Pseudomonadati</taxon>
        <taxon>Campylobacterota</taxon>
        <taxon>Epsilonproteobacteria</taxon>
        <taxon>Campylobacterales</taxon>
        <taxon>Sulfurimonadaceae</taxon>
        <taxon>Sulfurimonas</taxon>
    </lineage>
</organism>
<dbReference type="InterPro" id="IPR033878">
    <property type="entry name" value="NfsB-like"/>
</dbReference>
<protein>
    <submittedName>
        <fullName evidence="8">NAD(P)H-dependent oxidoreductase</fullName>
    </submittedName>
</protein>
<feature type="domain" description="Nitroreductase" evidence="7">
    <location>
        <begin position="12"/>
        <end position="186"/>
    </location>
</feature>
<dbReference type="PANTHER" id="PTHR43673">
    <property type="entry name" value="NAD(P)H NITROREDUCTASE YDGI-RELATED"/>
    <property type="match status" value="1"/>
</dbReference>
<dbReference type="Proteomes" id="UP001447842">
    <property type="component" value="Chromosome"/>
</dbReference>
<dbReference type="PANTHER" id="PTHR43673:SF2">
    <property type="entry name" value="NITROREDUCTASE"/>
    <property type="match status" value="1"/>
</dbReference>
<evidence type="ECO:0000313" key="9">
    <source>
        <dbReference type="Proteomes" id="UP001447842"/>
    </source>
</evidence>
<dbReference type="RefSeq" id="WP_345973511.1">
    <property type="nucleotide sequence ID" value="NZ_CP147920.1"/>
</dbReference>
<sequence>MHMKAHYLDILQFRHAARRFHEHKAIAADELDYILEAGRLSPSSFGIEPWQFLVVTSDPLKRQLQSCCYGQEQVGTASAVIVILARKTLRIEDGYVEPLLRRDGDDLYENVLKGFYAGYTDALSPGQLGDYADKQCYLAAMNLMNAAAALGIDSCPLGGFDAEAVMSLLRVDTATFGVSMVLPMGYGTSRPEHRHRRAFDDVVTFVD</sequence>
<dbReference type="Gene3D" id="3.40.109.10">
    <property type="entry name" value="NADH Oxidase"/>
    <property type="match status" value="1"/>
</dbReference>
<keyword evidence="6" id="KW-0560">Oxidoreductase</keyword>
<keyword evidence="4" id="KW-0288">FMN</keyword>
<keyword evidence="5" id="KW-0521">NADP</keyword>
<comment type="cofactor">
    <cofactor evidence="1">
        <name>FMN</name>
        <dbReference type="ChEBI" id="CHEBI:58210"/>
    </cofactor>
</comment>
<keyword evidence="3" id="KW-0285">Flavoprotein</keyword>
<gene>
    <name evidence="8" type="ORF">WCY31_05330</name>
</gene>
<evidence type="ECO:0000256" key="6">
    <source>
        <dbReference type="ARBA" id="ARBA00023002"/>
    </source>
</evidence>
<evidence type="ECO:0000256" key="3">
    <source>
        <dbReference type="ARBA" id="ARBA00022630"/>
    </source>
</evidence>
<dbReference type="Pfam" id="PF00881">
    <property type="entry name" value="Nitroreductase"/>
    <property type="match status" value="1"/>
</dbReference>
<evidence type="ECO:0000259" key="7">
    <source>
        <dbReference type="Pfam" id="PF00881"/>
    </source>
</evidence>
<dbReference type="EMBL" id="CP147920">
    <property type="protein sequence ID" value="XAU16130.1"/>
    <property type="molecule type" value="Genomic_DNA"/>
</dbReference>
<dbReference type="InterPro" id="IPR000415">
    <property type="entry name" value="Nitroreductase-like"/>
</dbReference>
<dbReference type="SUPFAM" id="SSF55469">
    <property type="entry name" value="FMN-dependent nitroreductase-like"/>
    <property type="match status" value="1"/>
</dbReference>
<dbReference type="InterPro" id="IPR029479">
    <property type="entry name" value="Nitroreductase"/>
</dbReference>
<evidence type="ECO:0000256" key="5">
    <source>
        <dbReference type="ARBA" id="ARBA00022857"/>
    </source>
</evidence>
<comment type="similarity">
    <text evidence="2">Belongs to the nitroreductase family.</text>
</comment>
<evidence type="ECO:0000256" key="4">
    <source>
        <dbReference type="ARBA" id="ARBA00022643"/>
    </source>
</evidence>
<evidence type="ECO:0000256" key="2">
    <source>
        <dbReference type="ARBA" id="ARBA00007118"/>
    </source>
</evidence>
<evidence type="ECO:0000256" key="1">
    <source>
        <dbReference type="ARBA" id="ARBA00001917"/>
    </source>
</evidence>
<dbReference type="CDD" id="cd02149">
    <property type="entry name" value="NfsB-like"/>
    <property type="match status" value="1"/>
</dbReference>
<proteinExistence type="inferred from homology"/>
<keyword evidence="9" id="KW-1185">Reference proteome</keyword>
<name>A0ABZ3HC63_9BACT</name>
<reference evidence="8 9" key="1">
    <citation type="submission" date="2024-03" db="EMBL/GenBank/DDBJ databases">
        <title>Sulfurimonas sp. HSL3-1.</title>
        <authorList>
            <person name="Wang S."/>
        </authorList>
    </citation>
    <scope>NUCLEOTIDE SEQUENCE [LARGE SCALE GENOMIC DNA]</scope>
    <source>
        <strain evidence="8 9">HSL3-1</strain>
    </source>
</reference>
<evidence type="ECO:0000313" key="8">
    <source>
        <dbReference type="EMBL" id="XAU16130.1"/>
    </source>
</evidence>